<feature type="compositionally biased region" description="Pro residues" evidence="1">
    <location>
        <begin position="125"/>
        <end position="137"/>
    </location>
</feature>
<feature type="region of interest" description="Disordered" evidence="1">
    <location>
        <begin position="455"/>
        <end position="498"/>
    </location>
</feature>
<dbReference type="AlphaFoldDB" id="A0AAD6YTM9"/>
<feature type="compositionally biased region" description="Acidic residues" evidence="1">
    <location>
        <begin position="148"/>
        <end position="166"/>
    </location>
</feature>
<keyword evidence="3" id="KW-1185">Reference proteome</keyword>
<feature type="compositionally biased region" description="Low complexity" evidence="1">
    <location>
        <begin position="574"/>
        <end position="591"/>
    </location>
</feature>
<feature type="compositionally biased region" description="Polar residues" evidence="1">
    <location>
        <begin position="641"/>
        <end position="653"/>
    </location>
</feature>
<protein>
    <submittedName>
        <fullName evidence="2">Uncharacterized protein</fullName>
    </submittedName>
</protein>
<evidence type="ECO:0000256" key="1">
    <source>
        <dbReference type="SAM" id="MobiDB-lite"/>
    </source>
</evidence>
<accession>A0AAD6YTM9</accession>
<evidence type="ECO:0000313" key="2">
    <source>
        <dbReference type="EMBL" id="KAJ7228579.1"/>
    </source>
</evidence>
<evidence type="ECO:0000313" key="3">
    <source>
        <dbReference type="Proteomes" id="UP001219525"/>
    </source>
</evidence>
<feature type="compositionally biased region" description="Low complexity" evidence="1">
    <location>
        <begin position="689"/>
        <end position="710"/>
    </location>
</feature>
<gene>
    <name evidence="2" type="ORF">GGX14DRAFT_413774</name>
</gene>
<feature type="region of interest" description="Disordered" evidence="1">
    <location>
        <begin position="514"/>
        <end position="821"/>
    </location>
</feature>
<feature type="compositionally biased region" description="Low complexity" evidence="1">
    <location>
        <begin position="781"/>
        <end position="790"/>
    </location>
</feature>
<dbReference type="EMBL" id="JARJCW010000002">
    <property type="protein sequence ID" value="KAJ7228579.1"/>
    <property type="molecule type" value="Genomic_DNA"/>
</dbReference>
<sequence length="845" mass="92429">MRRLASVFSRRDKEKEPSRPDLRRATIALPSLVPAASTPAASSLPPTPILSSSSEQASSASSNGSASLSLQTPEDDPVLSRTPTKTKSFSAWLRTKSGTIKRTRSAAAVHEHWVEPLADSEWRPKPPAPVLRLPPPTSTRSQPPVLDVDLDSDEDATPPDSDDDETGSLLHSAPALPPSIAPTSVAQSRKNLEILIQNSLAPPLVASPFARLPGAPMYPRSSNSPRSLPARPTMQCVMHKTLLLRRLQHPEASTRTAQVFDRSILPFASRPPPTPVDPPSSLPWFHVRAPTTAMKITPSCPGLRSWVSRPCFEERVAVWVPVNGVVTSRPVEGTSAAVAALEYSDALEAMIDFGAPPAQEEILPAAESQPDTATAIVRITQPLPSPSPLRNSALKPRMSQTTPANPDASVSPPLAPTTSRVRFVEDDKEDVIPVGYVLRLKKRREEKAKFLREQQERRAFEEERARQEEERTRRERERRRWEEEKKAWEKEKKAMEEERKLRIYAEEVAAARIRREHQRAGGGHVTDNPTLTTSGSATSLRDERNSESGKYSRPWHDQHGPRRQASEPAVLQHPSTPSSFSSSPGSSRPPSIAGHQSGSIGRNSSRPPSVHSASEDSRQPNTSAGKRSSVASLSGKIPNFDRSSIWSANNSSLKPPVPPVPMYALDMPLLPPTPPFMLQQYPRPKSQDSRNSSPGGSSHSASPSRQRQPSNGSSERVNVQNQQQQYTRSPSSSRRGSNSSHQRPEVKQQRRDGDDSRRASLPPPKDSQHDRGGSQHHGSMRSHSSSSLAPGRPPLPPSSFLPHPPGPWTAPPLATSYSQQQLNPAAVGYGAWIPPPPSRRQTTIS</sequence>
<feature type="compositionally biased region" description="Polar residues" evidence="1">
    <location>
        <begin position="711"/>
        <end position="727"/>
    </location>
</feature>
<reference evidence="2" key="1">
    <citation type="submission" date="2023-03" db="EMBL/GenBank/DDBJ databases">
        <title>Massive genome expansion in bonnet fungi (Mycena s.s.) driven by repeated elements and novel gene families across ecological guilds.</title>
        <authorList>
            <consortium name="Lawrence Berkeley National Laboratory"/>
            <person name="Harder C.B."/>
            <person name="Miyauchi S."/>
            <person name="Viragh M."/>
            <person name="Kuo A."/>
            <person name="Thoen E."/>
            <person name="Andreopoulos B."/>
            <person name="Lu D."/>
            <person name="Skrede I."/>
            <person name="Drula E."/>
            <person name="Henrissat B."/>
            <person name="Morin E."/>
            <person name="Kohler A."/>
            <person name="Barry K."/>
            <person name="LaButti K."/>
            <person name="Morin E."/>
            <person name="Salamov A."/>
            <person name="Lipzen A."/>
            <person name="Mereny Z."/>
            <person name="Hegedus B."/>
            <person name="Baldrian P."/>
            <person name="Stursova M."/>
            <person name="Weitz H."/>
            <person name="Taylor A."/>
            <person name="Grigoriev I.V."/>
            <person name="Nagy L.G."/>
            <person name="Martin F."/>
            <person name="Kauserud H."/>
        </authorList>
    </citation>
    <scope>NUCLEOTIDE SEQUENCE</scope>
    <source>
        <strain evidence="2">9144</strain>
    </source>
</reference>
<feature type="region of interest" description="Disordered" evidence="1">
    <location>
        <begin position="1"/>
        <end position="93"/>
    </location>
</feature>
<feature type="compositionally biased region" description="Basic and acidic residues" evidence="1">
    <location>
        <begin position="9"/>
        <end position="24"/>
    </location>
</feature>
<comment type="caution">
    <text evidence="2">The sequence shown here is derived from an EMBL/GenBank/DDBJ whole genome shotgun (WGS) entry which is preliminary data.</text>
</comment>
<organism evidence="2 3">
    <name type="scientific">Mycena pura</name>
    <dbReference type="NCBI Taxonomy" id="153505"/>
    <lineage>
        <taxon>Eukaryota</taxon>
        <taxon>Fungi</taxon>
        <taxon>Dikarya</taxon>
        <taxon>Basidiomycota</taxon>
        <taxon>Agaricomycotina</taxon>
        <taxon>Agaricomycetes</taxon>
        <taxon>Agaricomycetidae</taxon>
        <taxon>Agaricales</taxon>
        <taxon>Marasmiineae</taxon>
        <taxon>Mycenaceae</taxon>
        <taxon>Mycena</taxon>
    </lineage>
</organism>
<feature type="compositionally biased region" description="Polar residues" evidence="1">
    <location>
        <begin position="619"/>
        <end position="632"/>
    </location>
</feature>
<proteinExistence type="predicted"/>
<feature type="compositionally biased region" description="Low complexity" evidence="1">
    <location>
        <begin position="28"/>
        <end position="70"/>
    </location>
</feature>
<feature type="compositionally biased region" description="Low complexity" evidence="1">
    <location>
        <begin position="728"/>
        <end position="740"/>
    </location>
</feature>
<feature type="compositionally biased region" description="Pro residues" evidence="1">
    <location>
        <begin position="791"/>
        <end position="810"/>
    </location>
</feature>
<feature type="region of interest" description="Disordered" evidence="1">
    <location>
        <begin position="381"/>
        <end position="420"/>
    </location>
</feature>
<feature type="compositionally biased region" description="Basic and acidic residues" evidence="1">
    <location>
        <begin position="742"/>
        <end position="758"/>
    </location>
</feature>
<feature type="compositionally biased region" description="Polar residues" evidence="1">
    <location>
        <begin position="594"/>
        <end position="607"/>
    </location>
</feature>
<feature type="compositionally biased region" description="Polar residues" evidence="1">
    <location>
        <begin position="527"/>
        <end position="539"/>
    </location>
</feature>
<dbReference type="Proteomes" id="UP001219525">
    <property type="component" value="Unassembled WGS sequence"/>
</dbReference>
<name>A0AAD6YTM9_9AGAR</name>
<feature type="region of interest" description="Disordered" evidence="1">
    <location>
        <begin position="119"/>
        <end position="184"/>
    </location>
</feature>